<dbReference type="InterPro" id="IPR036388">
    <property type="entry name" value="WH-like_DNA-bd_sf"/>
</dbReference>
<keyword evidence="7" id="KW-1185">Reference proteome</keyword>
<feature type="domain" description="Disease resistance protein winged helix" evidence="4">
    <location>
        <begin position="82"/>
        <end position="155"/>
    </location>
</feature>
<dbReference type="GO" id="GO:0006952">
    <property type="term" value="P:defense response"/>
    <property type="evidence" value="ECO:0007669"/>
    <property type="project" value="UniProtKB-KW"/>
</dbReference>
<dbReference type="InterPro" id="IPR058922">
    <property type="entry name" value="WHD_DRP"/>
</dbReference>
<dbReference type="GO" id="GO:0043531">
    <property type="term" value="F:ADP binding"/>
    <property type="evidence" value="ECO:0007669"/>
    <property type="project" value="InterPro"/>
</dbReference>
<evidence type="ECO:0008006" key="8">
    <source>
        <dbReference type="Google" id="ProtNLM"/>
    </source>
</evidence>
<evidence type="ECO:0000259" key="4">
    <source>
        <dbReference type="Pfam" id="PF23559"/>
    </source>
</evidence>
<dbReference type="Proteomes" id="UP001415857">
    <property type="component" value="Unassembled WGS sequence"/>
</dbReference>
<dbReference type="EMBL" id="JBBPBK010000004">
    <property type="protein sequence ID" value="KAK9286622.1"/>
    <property type="molecule type" value="Genomic_DNA"/>
</dbReference>
<keyword evidence="1" id="KW-0433">Leucine-rich repeat</keyword>
<dbReference type="AlphaFoldDB" id="A0AAP0S3L4"/>
<keyword evidence="3" id="KW-0611">Plant defense</keyword>
<gene>
    <name evidence="6" type="ORF">L1049_015022</name>
</gene>
<dbReference type="InterPro" id="IPR032675">
    <property type="entry name" value="LRR_dom_sf"/>
</dbReference>
<dbReference type="SUPFAM" id="SSF52540">
    <property type="entry name" value="P-loop containing nucleoside triphosphate hydrolases"/>
    <property type="match status" value="1"/>
</dbReference>
<organism evidence="6 7">
    <name type="scientific">Liquidambar formosana</name>
    <name type="common">Formosan gum</name>
    <dbReference type="NCBI Taxonomy" id="63359"/>
    <lineage>
        <taxon>Eukaryota</taxon>
        <taxon>Viridiplantae</taxon>
        <taxon>Streptophyta</taxon>
        <taxon>Embryophyta</taxon>
        <taxon>Tracheophyta</taxon>
        <taxon>Spermatophyta</taxon>
        <taxon>Magnoliopsida</taxon>
        <taxon>eudicotyledons</taxon>
        <taxon>Gunneridae</taxon>
        <taxon>Pentapetalae</taxon>
        <taxon>Saxifragales</taxon>
        <taxon>Altingiaceae</taxon>
        <taxon>Liquidambar</taxon>
    </lineage>
</organism>
<dbReference type="FunFam" id="1.10.10.10:FF:000322">
    <property type="entry name" value="Probable disease resistance protein At1g63360"/>
    <property type="match status" value="1"/>
</dbReference>
<accession>A0AAP0S3L4</accession>
<dbReference type="Pfam" id="PF25019">
    <property type="entry name" value="LRR_R13L1-DRL21"/>
    <property type="match status" value="2"/>
</dbReference>
<dbReference type="InterPro" id="IPR056789">
    <property type="entry name" value="LRR_R13L1-DRL21"/>
</dbReference>
<dbReference type="SUPFAM" id="SSF52058">
    <property type="entry name" value="L domain-like"/>
    <property type="match status" value="2"/>
</dbReference>
<comment type="caution">
    <text evidence="6">The sequence shown here is derived from an EMBL/GenBank/DDBJ whole genome shotgun (WGS) entry which is preliminary data.</text>
</comment>
<dbReference type="PANTHER" id="PTHR36766:SF70">
    <property type="entry name" value="DISEASE RESISTANCE PROTEIN RGA4"/>
    <property type="match status" value="1"/>
</dbReference>
<evidence type="ECO:0000256" key="2">
    <source>
        <dbReference type="ARBA" id="ARBA00022737"/>
    </source>
</evidence>
<dbReference type="PANTHER" id="PTHR36766">
    <property type="entry name" value="PLANT BROAD-SPECTRUM MILDEW RESISTANCE PROTEIN RPW8"/>
    <property type="match status" value="1"/>
</dbReference>
<feature type="domain" description="R13L1/DRL21-like LRR repeat region" evidence="5">
    <location>
        <begin position="304"/>
        <end position="428"/>
    </location>
</feature>
<dbReference type="Gene3D" id="1.10.8.430">
    <property type="entry name" value="Helical domain of apoptotic protease-activating factors"/>
    <property type="match status" value="1"/>
</dbReference>
<name>A0AAP0S3L4_LIQFO</name>
<sequence length="739" mass="85008">MTSDLVKIGREIVKKCAGVPLAAKVLGGMMRFKKEIHEWVLIQENGIWNIEEDENRIFRVLKLSFDNLRTPSLKQCFAYCSMFPKDYSIEKNELIQVWMAQGFLQPSQERNVEMEDLGNKYFNTLLVNSLLQDATKDAYDNYEYCKMHDLVHDLAQSMSSESNTVNDELERSATKMRTLFQMDNVVRDMLLNFKGLRVLNLKETGIEELPLSIGELKHLRYLDVSGTRIKEFPKSIGKLYHLQTLRAEIWNLEEFPKELKNLINLRHIYYYHYRITKMPAFMGQLTSLQTIPVFYVGQEKGHQIEELGRLNKLRGELRIYNLEHVNSGEAKKANLIGKTKIDQLAFKWGDERESNDNNENVLEGLQPHPYLKSLEIWGFGGDKFPSWISNSLLLNNLVMIELIECNKCEKLPTLGQLPFLREIFILSMSNVKCIGTEFYGSRNDGTSVSSSETSRALFPALKKFTLVNMKNLREWKEEVGVVFPRLEELTVEECPSLESIPSINGLTSLRELKICRCDRLTSPPNGLESCTSLEILTLYECPNLESVPQDLRDLCSLRSLKILECGKLKSLPRCHTRLRYLNIGGLWEGIDSFPNFNLEDFQRLEVLRLCGWPKLKSLPRQLHHLTSLRKLSINGFDGLETLPEWLGNLSSLETLDIKDGQNLANLPPREAMRRLTKLERVHICKCPHLEELCANNSELECSEIFGAPVQISSINVGYPHQGFRKSSPLQDRDPLSWPL</sequence>
<evidence type="ECO:0000313" key="6">
    <source>
        <dbReference type="EMBL" id="KAK9286622.1"/>
    </source>
</evidence>
<dbReference type="PRINTS" id="PR00364">
    <property type="entry name" value="DISEASERSIST"/>
</dbReference>
<dbReference type="InterPro" id="IPR027417">
    <property type="entry name" value="P-loop_NTPase"/>
</dbReference>
<dbReference type="Pfam" id="PF23559">
    <property type="entry name" value="WHD_DRP"/>
    <property type="match status" value="1"/>
</dbReference>
<keyword evidence="2" id="KW-0677">Repeat</keyword>
<evidence type="ECO:0000256" key="3">
    <source>
        <dbReference type="ARBA" id="ARBA00022821"/>
    </source>
</evidence>
<evidence type="ECO:0000313" key="7">
    <source>
        <dbReference type="Proteomes" id="UP001415857"/>
    </source>
</evidence>
<dbReference type="Gene3D" id="3.80.10.10">
    <property type="entry name" value="Ribonuclease Inhibitor"/>
    <property type="match status" value="3"/>
</dbReference>
<evidence type="ECO:0000256" key="1">
    <source>
        <dbReference type="ARBA" id="ARBA00022614"/>
    </source>
</evidence>
<feature type="domain" description="R13L1/DRL21-like LRR repeat region" evidence="5">
    <location>
        <begin position="621"/>
        <end position="684"/>
    </location>
</feature>
<reference evidence="6 7" key="1">
    <citation type="journal article" date="2024" name="Plant J.">
        <title>Genome sequences and population genomics reveal climatic adaptation and genomic divergence between two closely related sweetgum species.</title>
        <authorList>
            <person name="Xu W.Q."/>
            <person name="Ren C.Q."/>
            <person name="Zhang X.Y."/>
            <person name="Comes H.P."/>
            <person name="Liu X.H."/>
            <person name="Li Y.G."/>
            <person name="Kettle C.J."/>
            <person name="Jalonen R."/>
            <person name="Gaisberger H."/>
            <person name="Ma Y.Z."/>
            <person name="Qiu Y.X."/>
        </authorList>
    </citation>
    <scope>NUCLEOTIDE SEQUENCE [LARGE SCALE GENOMIC DNA]</scope>
    <source>
        <strain evidence="6">Hangzhou</strain>
    </source>
</reference>
<proteinExistence type="predicted"/>
<dbReference type="InterPro" id="IPR042197">
    <property type="entry name" value="Apaf_helical"/>
</dbReference>
<protein>
    <recommendedName>
        <fullName evidence="8">NB-ARC domain-containing protein</fullName>
    </recommendedName>
</protein>
<evidence type="ECO:0000259" key="5">
    <source>
        <dbReference type="Pfam" id="PF25019"/>
    </source>
</evidence>
<dbReference type="Gene3D" id="1.10.10.10">
    <property type="entry name" value="Winged helix-like DNA-binding domain superfamily/Winged helix DNA-binding domain"/>
    <property type="match status" value="1"/>
</dbReference>